<evidence type="ECO:0008006" key="3">
    <source>
        <dbReference type="Google" id="ProtNLM"/>
    </source>
</evidence>
<evidence type="ECO:0000313" key="1">
    <source>
        <dbReference type="EMBL" id="PLX17528.1"/>
    </source>
</evidence>
<proteinExistence type="predicted"/>
<evidence type="ECO:0000313" key="2">
    <source>
        <dbReference type="Proteomes" id="UP000234857"/>
    </source>
</evidence>
<organism evidence="1 2">
    <name type="scientific">Muiribacterium halophilum</name>
    <dbReference type="NCBI Taxonomy" id="2053465"/>
    <lineage>
        <taxon>Bacteria</taxon>
        <taxon>Candidatus Muiribacteriota</taxon>
        <taxon>Candidatus Muiribacteriia</taxon>
        <taxon>Candidatus Muiribacteriales</taxon>
        <taxon>Candidatus Muiribacteriaceae</taxon>
        <taxon>Candidatus Muiribacterium</taxon>
    </lineage>
</organism>
<dbReference type="PROSITE" id="PS51257">
    <property type="entry name" value="PROKAR_LIPOPROTEIN"/>
    <property type="match status" value="1"/>
</dbReference>
<dbReference type="InterPro" id="IPR011990">
    <property type="entry name" value="TPR-like_helical_dom_sf"/>
</dbReference>
<dbReference type="Gene3D" id="1.25.40.10">
    <property type="entry name" value="Tetratricopeptide repeat domain"/>
    <property type="match status" value="1"/>
</dbReference>
<protein>
    <recommendedName>
        <fullName evidence="3">Outer membrane lipoprotein BamD-like domain-containing protein</fullName>
    </recommendedName>
</protein>
<dbReference type="AlphaFoldDB" id="A0A2N5ZFN8"/>
<sequence length="207" mass="23425">MSGKYIFVFLGLLLIITGCTNGGGDMVGSINGEKDYSVMMADAWDLYYNKHYTQAAVNFNEVQRLSPGSDHRSEAFLGMGWCYLKDNDLEKAQRWFGKVDKSSQELHIGLCSMYLAQGTQAGFENALNSLRSAGFQDTTDMYIKRYPVGITQGYCQALAAIVYYFNGKDYKASQFLKAVKNNDEVQFDYKLQRIYESMISDLKVNEL</sequence>
<name>A0A2N5ZFN8_MUIH1</name>
<gene>
    <name evidence="1" type="ORF">C0601_07155</name>
</gene>
<comment type="caution">
    <text evidence="1">The sequence shown here is derived from an EMBL/GenBank/DDBJ whole genome shotgun (WGS) entry which is preliminary data.</text>
</comment>
<dbReference type="Proteomes" id="UP000234857">
    <property type="component" value="Unassembled WGS sequence"/>
</dbReference>
<dbReference type="SUPFAM" id="SSF48452">
    <property type="entry name" value="TPR-like"/>
    <property type="match status" value="1"/>
</dbReference>
<dbReference type="EMBL" id="PKTG01000085">
    <property type="protein sequence ID" value="PLX17528.1"/>
    <property type="molecule type" value="Genomic_DNA"/>
</dbReference>
<accession>A0A2N5ZFN8</accession>
<reference evidence="1 2" key="1">
    <citation type="submission" date="2017-11" db="EMBL/GenBank/DDBJ databases">
        <title>Genome-resolved metagenomics identifies genetic mobility, metabolic interactions, and unexpected diversity in perchlorate-reducing communities.</title>
        <authorList>
            <person name="Barnum T.P."/>
            <person name="Figueroa I.A."/>
            <person name="Carlstrom C.I."/>
            <person name="Lucas L.N."/>
            <person name="Engelbrektson A.L."/>
            <person name="Coates J.D."/>
        </authorList>
    </citation>
    <scope>NUCLEOTIDE SEQUENCE [LARGE SCALE GENOMIC DNA]</scope>
    <source>
        <strain evidence="1">BM706</strain>
    </source>
</reference>